<organism evidence="1 2">
    <name type="scientific">Ureibacillus terrenus</name>
    <dbReference type="NCBI Taxonomy" id="118246"/>
    <lineage>
        <taxon>Bacteria</taxon>
        <taxon>Bacillati</taxon>
        <taxon>Bacillota</taxon>
        <taxon>Bacilli</taxon>
        <taxon>Bacillales</taxon>
        <taxon>Caryophanaceae</taxon>
        <taxon>Ureibacillus</taxon>
    </lineage>
</organism>
<protein>
    <submittedName>
        <fullName evidence="1">Uncharacterized protein</fullName>
    </submittedName>
</protein>
<reference evidence="1 2" key="1">
    <citation type="submission" date="2019-06" db="EMBL/GenBank/DDBJ databases">
        <title>Genome sequence of Ureibacillus terrenus.</title>
        <authorList>
            <person name="Maclea K.S."/>
            <person name="Simoes M."/>
        </authorList>
    </citation>
    <scope>NUCLEOTIDE SEQUENCE [LARGE SCALE GENOMIC DNA]</scope>
    <source>
        <strain evidence="1 2">ATCC BAA-384</strain>
    </source>
</reference>
<evidence type="ECO:0000313" key="1">
    <source>
        <dbReference type="EMBL" id="TQE91987.1"/>
    </source>
</evidence>
<gene>
    <name evidence="1" type="ORF">FKZ59_02535</name>
</gene>
<proteinExistence type="predicted"/>
<sequence>MQTFTAMDFIEGLIEKYKKNDRIDLSGIKEEMFIKYNIDLSEQVLKDYWCYSFGKGNRKI</sequence>
<dbReference type="EMBL" id="VIGD01000002">
    <property type="protein sequence ID" value="TQE91987.1"/>
    <property type="molecule type" value="Genomic_DNA"/>
</dbReference>
<dbReference type="RefSeq" id="WP_141601163.1">
    <property type="nucleotide sequence ID" value="NZ_JARMSB010000008.1"/>
</dbReference>
<evidence type="ECO:0000313" key="2">
    <source>
        <dbReference type="Proteomes" id="UP000315753"/>
    </source>
</evidence>
<name>A0A540V5E9_9BACL</name>
<keyword evidence="2" id="KW-1185">Reference proteome</keyword>
<dbReference type="Proteomes" id="UP000315753">
    <property type="component" value="Unassembled WGS sequence"/>
</dbReference>
<accession>A0A540V5E9</accession>
<comment type="caution">
    <text evidence="1">The sequence shown here is derived from an EMBL/GenBank/DDBJ whole genome shotgun (WGS) entry which is preliminary data.</text>
</comment>
<dbReference type="AlphaFoldDB" id="A0A540V5E9"/>